<dbReference type="PANTHER" id="PTHR46236">
    <property type="entry name" value="TRAF-LIKE SUPERFAMILY PROTEIN"/>
    <property type="match status" value="1"/>
</dbReference>
<dbReference type="EMBL" id="JADBGQ010000002">
    <property type="protein sequence ID" value="KAG5408027.1"/>
    <property type="molecule type" value="Genomic_DNA"/>
</dbReference>
<protein>
    <submittedName>
        <fullName evidence="2">Uncharacterized protein</fullName>
    </submittedName>
</protein>
<reference evidence="2 3" key="1">
    <citation type="submission" date="2021-03" db="EMBL/GenBank/DDBJ databases">
        <authorList>
            <person name="King G.J."/>
            <person name="Bancroft I."/>
            <person name="Baten A."/>
            <person name="Bloomfield J."/>
            <person name="Borpatragohain P."/>
            <person name="He Z."/>
            <person name="Irish N."/>
            <person name="Irwin J."/>
            <person name="Liu K."/>
            <person name="Mauleon R.P."/>
            <person name="Moore J."/>
            <person name="Morris R."/>
            <person name="Ostergaard L."/>
            <person name="Wang B."/>
            <person name="Wells R."/>
        </authorList>
    </citation>
    <scope>NUCLEOTIDE SEQUENCE [LARGE SCALE GENOMIC DNA]</scope>
    <source>
        <strain evidence="2">R-o-18</strain>
        <tissue evidence="2">Leaf</tissue>
    </source>
</reference>
<keyword evidence="3" id="KW-1185">Reference proteome</keyword>
<evidence type="ECO:0000256" key="1">
    <source>
        <dbReference type="SAM" id="Coils"/>
    </source>
</evidence>
<dbReference type="Proteomes" id="UP000823674">
    <property type="component" value="Chromosome A02"/>
</dbReference>
<evidence type="ECO:0000313" key="2">
    <source>
        <dbReference type="EMBL" id="KAG5408027.1"/>
    </source>
</evidence>
<keyword evidence="1" id="KW-0175">Coiled coil</keyword>
<feature type="coiled-coil region" evidence="1">
    <location>
        <begin position="134"/>
        <end position="168"/>
    </location>
</feature>
<evidence type="ECO:0000313" key="3">
    <source>
        <dbReference type="Proteomes" id="UP000823674"/>
    </source>
</evidence>
<comment type="caution">
    <text evidence="2">The sequence shown here is derived from an EMBL/GenBank/DDBJ whole genome shotgun (WGS) entry which is preliminary data.</text>
</comment>
<organism evidence="2 3">
    <name type="scientific">Brassica rapa subsp. trilocularis</name>
    <dbReference type="NCBI Taxonomy" id="1813537"/>
    <lineage>
        <taxon>Eukaryota</taxon>
        <taxon>Viridiplantae</taxon>
        <taxon>Streptophyta</taxon>
        <taxon>Embryophyta</taxon>
        <taxon>Tracheophyta</taxon>
        <taxon>Spermatophyta</taxon>
        <taxon>Magnoliopsida</taxon>
        <taxon>eudicotyledons</taxon>
        <taxon>Gunneridae</taxon>
        <taxon>Pentapetalae</taxon>
        <taxon>rosids</taxon>
        <taxon>malvids</taxon>
        <taxon>Brassicales</taxon>
        <taxon>Brassicaceae</taxon>
        <taxon>Brassiceae</taxon>
        <taxon>Brassica</taxon>
    </lineage>
</organism>
<proteinExistence type="predicted"/>
<accession>A0ABQ7NAU4</accession>
<gene>
    <name evidence="2" type="primary">A02p001050.1_BraROA</name>
    <name evidence="2" type="ORF">IGI04_004346</name>
</gene>
<dbReference type="InterPro" id="IPR050804">
    <property type="entry name" value="MCC"/>
</dbReference>
<sequence>MRDQQQRQNVNGFVVESWQVSLAKWIFETYPETALNVQSQNPKLRTYYMNVLFAGSKVEWLSSKLDSEKKERDACEARIVELKLKVKKLEGAMSGFKAELGKISNGLSYLTQAGFKVEWLWSKLDTAYLGRKKRNACEARIVELKQELEKLERTMSGVKVKLRNEKAKLNPTFTMVAAAIAMMSHQNGIMRNQQLRRQIELSQLETAYLERNKRNACEAGRIVKVKQEVKKLEPEVSGLEPEVSGLKAELKNEEPKLKKHSSFRNLLRCLFCLKT</sequence>
<dbReference type="PANTHER" id="PTHR46236:SF27">
    <property type="entry name" value="MATH DOMAIN-CONTAINING PROTEIN"/>
    <property type="match status" value="1"/>
</dbReference>
<feature type="coiled-coil region" evidence="1">
    <location>
        <begin position="65"/>
        <end position="99"/>
    </location>
</feature>
<name>A0ABQ7NAU4_BRACM</name>